<dbReference type="PROSITE" id="PS50011">
    <property type="entry name" value="PROTEIN_KINASE_DOM"/>
    <property type="match status" value="1"/>
</dbReference>
<feature type="region of interest" description="Disordered" evidence="5">
    <location>
        <begin position="21"/>
        <end position="99"/>
    </location>
</feature>
<reference evidence="7" key="1">
    <citation type="submission" date="2023-11" db="EMBL/GenBank/DDBJ databases">
        <authorList>
            <person name="De Vega J J."/>
            <person name="De Vega J J."/>
        </authorList>
    </citation>
    <scope>NUCLEOTIDE SEQUENCE</scope>
</reference>
<keyword evidence="4" id="KW-0418">Kinase</keyword>
<proteinExistence type="inferred from homology"/>
<sequence length="447" mass="49813">DTPLSPSPLQIFLPSPKSLELSLHASPSSSRSASFSLHGSLSSSSGSFVRYNSEPQSGNLRCKHANPRASSDPDARTSRTPQERPLNLKGSAHSPRFPPNHELNPYFLRDYQLEDELGSGGYGFVMTALRHDGLETAVKFILKEKIPDHAWMNDEVFRVLPLEVMLLRAIDHDNIVKCVEVFEDPVYYYLVQELHGSPWHKAVRNGPTSLVKSSVCVLSSSVSVDCMAKPQGFSADGRQLHQSAEDVHLKRKTPASRPALSVPRKPEYSRRPSYDLFECIEQSEHKRLPECQARFVLAQVVEAAYYLDIHGVTHRDIKDENLVIDRNLKVKLIDFGSAVVEDPETRPYHTLFFGTTAYASSEILLKKPYQAPPAEVWTVGVLLSFLLTGSSPFPTVKDAIDGRIVLSDCPKDVSAGALDLMRLCLDPNPKTRATIGEVRIHPWLNSH</sequence>
<feature type="domain" description="Protein kinase" evidence="6">
    <location>
        <begin position="111"/>
        <end position="444"/>
    </location>
</feature>
<dbReference type="SUPFAM" id="SSF56112">
    <property type="entry name" value="Protein kinase-like (PK-like)"/>
    <property type="match status" value="2"/>
</dbReference>
<dbReference type="GO" id="GO:0005524">
    <property type="term" value="F:ATP binding"/>
    <property type="evidence" value="ECO:0007669"/>
    <property type="project" value="UniProtKB-UniRule"/>
</dbReference>
<evidence type="ECO:0000256" key="4">
    <source>
        <dbReference type="RuleBase" id="RU000304"/>
    </source>
</evidence>
<feature type="compositionally biased region" description="Low complexity" evidence="5">
    <location>
        <begin position="21"/>
        <end position="48"/>
    </location>
</feature>
<keyword evidence="1 3" id="KW-0547">Nucleotide-binding</keyword>
<evidence type="ECO:0000256" key="2">
    <source>
        <dbReference type="ARBA" id="ARBA00022840"/>
    </source>
</evidence>
<dbReference type="InterPro" id="IPR011009">
    <property type="entry name" value="Kinase-like_dom_sf"/>
</dbReference>
<evidence type="ECO:0000256" key="3">
    <source>
        <dbReference type="PROSITE-ProRule" id="PRU10141"/>
    </source>
</evidence>
<gene>
    <name evidence="7" type="ORF">MYCIT1_LOCUS6737</name>
</gene>
<name>A0AAD2Q1G9_9AGAR</name>
<dbReference type="SMART" id="SM00220">
    <property type="entry name" value="S_TKc"/>
    <property type="match status" value="1"/>
</dbReference>
<accession>A0AAD2Q1G9</accession>
<dbReference type="EMBL" id="CAVNYO010000095">
    <property type="protein sequence ID" value="CAK5265613.1"/>
    <property type="molecule type" value="Genomic_DNA"/>
</dbReference>
<feature type="binding site" evidence="3">
    <location>
        <position position="143"/>
    </location>
    <ligand>
        <name>ATP</name>
        <dbReference type="ChEBI" id="CHEBI:30616"/>
    </ligand>
</feature>
<dbReference type="Gene3D" id="3.30.200.20">
    <property type="entry name" value="Phosphorylase Kinase, domain 1"/>
    <property type="match status" value="1"/>
</dbReference>
<evidence type="ECO:0000313" key="7">
    <source>
        <dbReference type="EMBL" id="CAK5265613.1"/>
    </source>
</evidence>
<dbReference type="GO" id="GO:0045719">
    <property type="term" value="P:negative regulation of glycogen biosynthetic process"/>
    <property type="evidence" value="ECO:0007669"/>
    <property type="project" value="TreeGrafter"/>
</dbReference>
<dbReference type="Gene3D" id="1.10.510.10">
    <property type="entry name" value="Transferase(Phosphotransferase) domain 1"/>
    <property type="match status" value="1"/>
</dbReference>
<feature type="non-terminal residue" evidence="7">
    <location>
        <position position="447"/>
    </location>
</feature>
<keyword evidence="2 3" id="KW-0067">ATP-binding</keyword>
<dbReference type="InterPro" id="IPR000719">
    <property type="entry name" value="Prot_kinase_dom"/>
</dbReference>
<keyword evidence="4" id="KW-0723">Serine/threonine-protein kinase</keyword>
<comment type="similarity">
    <text evidence="4">Belongs to the protein kinase superfamily.</text>
</comment>
<dbReference type="PROSITE" id="PS00107">
    <property type="entry name" value="PROTEIN_KINASE_ATP"/>
    <property type="match status" value="1"/>
</dbReference>
<dbReference type="PANTHER" id="PTHR24346">
    <property type="entry name" value="MAP/MICROTUBULE AFFINITY-REGULATING KINASE"/>
    <property type="match status" value="1"/>
</dbReference>
<evidence type="ECO:0000313" key="8">
    <source>
        <dbReference type="Proteomes" id="UP001295794"/>
    </source>
</evidence>
<keyword evidence="4" id="KW-0808">Transferase</keyword>
<evidence type="ECO:0000256" key="1">
    <source>
        <dbReference type="ARBA" id="ARBA00022741"/>
    </source>
</evidence>
<evidence type="ECO:0000256" key="5">
    <source>
        <dbReference type="SAM" id="MobiDB-lite"/>
    </source>
</evidence>
<dbReference type="PANTHER" id="PTHR24346:SF72">
    <property type="entry name" value="CAMK PROTEIN KINASE"/>
    <property type="match status" value="1"/>
</dbReference>
<protein>
    <recommendedName>
        <fullName evidence="6">Protein kinase domain-containing protein</fullName>
    </recommendedName>
</protein>
<dbReference type="GO" id="GO:0005634">
    <property type="term" value="C:nucleus"/>
    <property type="evidence" value="ECO:0007669"/>
    <property type="project" value="TreeGrafter"/>
</dbReference>
<dbReference type="PROSITE" id="PS00108">
    <property type="entry name" value="PROTEIN_KINASE_ST"/>
    <property type="match status" value="1"/>
</dbReference>
<dbReference type="InterPro" id="IPR017441">
    <property type="entry name" value="Protein_kinase_ATP_BS"/>
</dbReference>
<dbReference type="GO" id="GO:0004674">
    <property type="term" value="F:protein serine/threonine kinase activity"/>
    <property type="evidence" value="ECO:0007669"/>
    <property type="project" value="UniProtKB-KW"/>
</dbReference>
<dbReference type="Proteomes" id="UP001295794">
    <property type="component" value="Unassembled WGS sequence"/>
</dbReference>
<dbReference type="InterPro" id="IPR008271">
    <property type="entry name" value="Ser/Thr_kinase_AS"/>
</dbReference>
<dbReference type="GO" id="GO:0035556">
    <property type="term" value="P:intracellular signal transduction"/>
    <property type="evidence" value="ECO:0007669"/>
    <property type="project" value="TreeGrafter"/>
</dbReference>
<dbReference type="AlphaFoldDB" id="A0AAD2Q1G9"/>
<evidence type="ECO:0000259" key="6">
    <source>
        <dbReference type="PROSITE" id="PS50011"/>
    </source>
</evidence>
<keyword evidence="8" id="KW-1185">Reference proteome</keyword>
<organism evidence="7 8">
    <name type="scientific">Mycena citricolor</name>
    <dbReference type="NCBI Taxonomy" id="2018698"/>
    <lineage>
        <taxon>Eukaryota</taxon>
        <taxon>Fungi</taxon>
        <taxon>Dikarya</taxon>
        <taxon>Basidiomycota</taxon>
        <taxon>Agaricomycotina</taxon>
        <taxon>Agaricomycetes</taxon>
        <taxon>Agaricomycetidae</taxon>
        <taxon>Agaricales</taxon>
        <taxon>Marasmiineae</taxon>
        <taxon>Mycenaceae</taxon>
        <taxon>Mycena</taxon>
    </lineage>
</organism>
<dbReference type="GO" id="GO:0005829">
    <property type="term" value="C:cytosol"/>
    <property type="evidence" value="ECO:0007669"/>
    <property type="project" value="TreeGrafter"/>
</dbReference>
<dbReference type="Pfam" id="PF00069">
    <property type="entry name" value="Pkinase"/>
    <property type="match status" value="2"/>
</dbReference>
<comment type="caution">
    <text evidence="7">The sequence shown here is derived from an EMBL/GenBank/DDBJ whole genome shotgun (WGS) entry which is preliminary data.</text>
</comment>